<organism evidence="1 2">
    <name type="scientific">Cladophialophora chaetospira</name>
    <dbReference type="NCBI Taxonomy" id="386627"/>
    <lineage>
        <taxon>Eukaryota</taxon>
        <taxon>Fungi</taxon>
        <taxon>Dikarya</taxon>
        <taxon>Ascomycota</taxon>
        <taxon>Pezizomycotina</taxon>
        <taxon>Eurotiomycetes</taxon>
        <taxon>Chaetothyriomycetidae</taxon>
        <taxon>Chaetothyriales</taxon>
        <taxon>Herpotrichiellaceae</taxon>
        <taxon>Cladophialophora</taxon>
    </lineage>
</organism>
<evidence type="ECO:0000313" key="1">
    <source>
        <dbReference type="EMBL" id="KAJ9608717.1"/>
    </source>
</evidence>
<proteinExistence type="predicted"/>
<dbReference type="Proteomes" id="UP001172673">
    <property type="component" value="Unassembled WGS sequence"/>
</dbReference>
<gene>
    <name evidence="1" type="ORF">H2200_006488</name>
</gene>
<keyword evidence="2" id="KW-1185">Reference proteome</keyword>
<dbReference type="AlphaFoldDB" id="A0AA38X8V1"/>
<name>A0AA38X8V1_9EURO</name>
<protein>
    <submittedName>
        <fullName evidence="1">Uncharacterized protein</fullName>
    </submittedName>
</protein>
<comment type="caution">
    <text evidence="1">The sequence shown here is derived from an EMBL/GenBank/DDBJ whole genome shotgun (WGS) entry which is preliminary data.</text>
</comment>
<accession>A0AA38X8V1</accession>
<evidence type="ECO:0000313" key="2">
    <source>
        <dbReference type="Proteomes" id="UP001172673"/>
    </source>
</evidence>
<reference evidence="1" key="1">
    <citation type="submission" date="2022-10" db="EMBL/GenBank/DDBJ databases">
        <title>Culturing micro-colonial fungi from biological soil crusts in the Mojave desert and describing Neophaeococcomyces mojavensis, and introducing the new genera and species Taxawa tesnikishii.</title>
        <authorList>
            <person name="Kurbessoian T."/>
            <person name="Stajich J.E."/>
        </authorList>
    </citation>
    <scope>NUCLEOTIDE SEQUENCE</scope>
    <source>
        <strain evidence="1">TK_41</strain>
    </source>
</reference>
<sequence>MAQADGQDELIYSSDLDIVKPDPPSSRVKALAFLLEPGRVKPGVDLSTAETLVRFLDKLLAETVPHGWKKTVPSEDAFKKGWSVLQNYLVDKHESKWEPTTYIELKIKTWFNAAVLNNRLIRGVSQPRHFVTFIVLHNLLDTWFSSAFMEGSMSFDVTLAKSLSIVMMMAIDWRLGDFMLKFTSTRRQMYMTLGDIKLRLDGIGDPKDVTSVVAEVTIRYQKGEELDAHTHTRRVESYKDSRFDLIDFILLFVAHCLRHSLFAAGSSLDEVLAAAAKRLDGQLVFQDPTLPFNAALQSEPNQRLLNLAKPVTPHQAEATLEQMGNLAGYLPRLVAHDIRRGCAKDLAKLDKSLMKTHNSGSARAMGHQDKSMGQHYNWGKDEALVVHKANLHATAIDNALLRSHEPYQAPHKTELADQVSSFIMTKEEDVLRIVDDYLRTHPDLATQGSQRSVHFFLAPRPRPNEDSYLEWQAVRTRIIQRVKWKARQNWEDEVAAIDPVESASKKPKLTNDASRSLPHNKNNSCVVAPPAIKVIREQQCLDTCKEDICKEDIYKEDTCKEDICKADTCKEDIYKADTCKEEPSQ</sequence>
<dbReference type="EMBL" id="JAPDRK010000009">
    <property type="protein sequence ID" value="KAJ9608717.1"/>
    <property type="molecule type" value="Genomic_DNA"/>
</dbReference>